<dbReference type="GO" id="GO:0016740">
    <property type="term" value="F:transferase activity"/>
    <property type="evidence" value="ECO:0007669"/>
    <property type="project" value="UniProtKB-KW"/>
</dbReference>
<dbReference type="SUPFAM" id="SSF89796">
    <property type="entry name" value="CoA-transferase family III (CaiB/BaiF)"/>
    <property type="match status" value="2"/>
</dbReference>
<dbReference type="EMBL" id="CP103416">
    <property type="protein sequence ID" value="UVW36163.1"/>
    <property type="molecule type" value="Genomic_DNA"/>
</dbReference>
<dbReference type="PANTHER" id="PTHR48228">
    <property type="entry name" value="SUCCINYL-COA--D-CITRAMALATE COA-TRANSFERASE"/>
    <property type="match status" value="1"/>
</dbReference>
<dbReference type="Gene3D" id="3.40.50.10540">
    <property type="entry name" value="Crotonobetainyl-coa:carnitine coa-transferase, domain 1"/>
    <property type="match status" value="2"/>
</dbReference>
<dbReference type="InterPro" id="IPR023606">
    <property type="entry name" value="CoA-Trfase_III_dom_1_sf"/>
</dbReference>
<dbReference type="InterPro" id="IPR044855">
    <property type="entry name" value="CoA-Trfase_III_dom3_sf"/>
</dbReference>
<dbReference type="Gene3D" id="3.30.1540.10">
    <property type="entry name" value="formyl-coa transferase, domain 3"/>
    <property type="match status" value="2"/>
</dbReference>
<organism evidence="1 2">
    <name type="scientific">SAR92 clade bacterium H455</name>
    <dbReference type="NCBI Taxonomy" id="2974818"/>
    <lineage>
        <taxon>Bacteria</taxon>
        <taxon>Pseudomonadati</taxon>
        <taxon>Pseudomonadota</taxon>
        <taxon>Gammaproteobacteria</taxon>
        <taxon>Cellvibrionales</taxon>
        <taxon>Porticoccaceae</taxon>
        <taxon>SAR92 clade</taxon>
    </lineage>
</organism>
<accession>A0ABY5TV11</accession>
<dbReference type="Pfam" id="PF02515">
    <property type="entry name" value="CoA_transf_3"/>
    <property type="match status" value="2"/>
</dbReference>
<gene>
    <name evidence="1" type="ORF">NYF23_06020</name>
</gene>
<protein>
    <submittedName>
        <fullName evidence="1">CoA transferase</fullName>
    </submittedName>
</protein>
<dbReference type="Proteomes" id="UP001059934">
    <property type="component" value="Chromosome"/>
</dbReference>
<sequence>MQKQPQLPLVGVRVIDFGQQIAGPAVAMVLADLGATVIHIDPPQGPQWKHAANAILNRNKSCLRLDLKTDQGLSQALSLIDQADIVIESFRPGVMEKLGVDFQQLRDQRPELITLSMPGFASNDQLRRDWKATEAVVAATAGAFTDMGFNRVLMGLNPCFSPLPLGSSYATCLGASALALALFGREKTGSGDSIEVPVVAAMMEGLSYNSYVVDALPERYKTMRELEIERRTEANIPFDLSYEDLQEYLDPFYRSYDCADGRKFYCVCPSHRTHARRCLEVLGLYEELVAEGLPDTSDLHAPVSEWDGETSIGVYPLPKKWADIIAEKMKLVFLTKTSDEWGVIFGEGKIPGAPHRTTNEWVNSDHCRDAGLIVEVNDPEYGLMKQPGPIAWLEDSAHLMLSPVARKMVSFDEALEQLKLVAAAETITRPKIAKGHAQTSLMDKTGWLDGVRILDLTNVIAGPHSSAFLARFGAEVIKLQSVVPTYDPLIGTLFGFQSDMGKKSGLIDINQPQGREAFERLVRSVDMVVINAPERQMVSLGLDHDSLQKINPGVLFCRLDCFGGPVASSKTNYIGYDDIIQANSGIMSRFGGVETPEEHAHLGTLDVNCGFAGGVGMAMALYHNLKTGVACRARTSLSAVTNLAQLPFCFDYAGLEPFNEPSGRAAMGNHALSHFYKTWDDWIFIDSSEADLERLETTVPGLQGITLTGDIQTFLSVAFQQASSEEWVKRFVAADIAAAQPQSIETLRAQYSREADGFVGTDLGSFAFSVHGNHPSGHRLTQIDHYAIRPTNSLIRSISPAERHGQSTREILAAVDYSAIEIDLMIANKVAALGWTDEHLPSDHGNQSFAIASAQISQDQTTDLLSDMDEDPGLIV</sequence>
<name>A0ABY5TV11_9GAMM</name>
<dbReference type="InterPro" id="IPR050509">
    <property type="entry name" value="CoA-transferase_III"/>
</dbReference>
<dbReference type="PANTHER" id="PTHR48228:SF5">
    <property type="entry name" value="ALPHA-METHYLACYL-COA RACEMASE"/>
    <property type="match status" value="1"/>
</dbReference>
<evidence type="ECO:0000313" key="1">
    <source>
        <dbReference type="EMBL" id="UVW36163.1"/>
    </source>
</evidence>
<dbReference type="InterPro" id="IPR003673">
    <property type="entry name" value="CoA-Trfase_fam_III"/>
</dbReference>
<proteinExistence type="predicted"/>
<keyword evidence="2" id="KW-1185">Reference proteome</keyword>
<keyword evidence="1" id="KW-0808">Transferase</keyword>
<evidence type="ECO:0000313" key="2">
    <source>
        <dbReference type="Proteomes" id="UP001059934"/>
    </source>
</evidence>
<reference evidence="1" key="1">
    <citation type="submission" date="2022-08" db="EMBL/GenBank/DDBJ databases">
        <title>Catabolic pathway analysis in culturable SAR92 clade bacteria reveals their overlooked roles in DMSP degradation in coastal seas.</title>
        <authorList>
            <person name="He X."/>
            <person name="Zhang X."/>
            <person name="Zhang Y."/>
        </authorList>
    </citation>
    <scope>NUCLEOTIDE SEQUENCE</scope>
    <source>
        <strain evidence="1">H455</strain>
    </source>
</reference>